<proteinExistence type="inferred from homology"/>
<reference evidence="7 8" key="1">
    <citation type="journal article" date="2005" name="Proc. Natl. Acad. Sci. U.S.A.">
        <title>Complete genome sequence of the probiotic lactic acid bacterium Lactobacillus acidophilus NCFM.</title>
        <authorList>
            <person name="Altermann E."/>
            <person name="Russell W.M."/>
            <person name="Azcarate-Peril M.A."/>
            <person name="Barrangou R."/>
            <person name="Buck B.L."/>
            <person name="McAuliffe O."/>
            <person name="Souther N."/>
            <person name="Dobson A."/>
            <person name="Duong T."/>
            <person name="Callanan M."/>
            <person name="Lick S."/>
            <person name="Hamrick A."/>
            <person name="Cano R."/>
            <person name="Klaenhammer T.R."/>
        </authorList>
    </citation>
    <scope>NUCLEOTIDE SEQUENCE [LARGE SCALE GENOMIC DNA]</scope>
    <source>
        <strain evidence="8">ATCC 700396 / NCK56 / N2 / NCFM</strain>
    </source>
</reference>
<dbReference type="InterPro" id="IPR051169">
    <property type="entry name" value="NADH-Q_oxidoreductase"/>
</dbReference>
<dbReference type="InterPro" id="IPR036188">
    <property type="entry name" value="FAD/NAD-bd_sf"/>
</dbReference>
<dbReference type="SUPFAM" id="SSF51905">
    <property type="entry name" value="FAD/NAD(P)-binding domain"/>
    <property type="match status" value="1"/>
</dbReference>
<evidence type="ECO:0000256" key="4">
    <source>
        <dbReference type="ARBA" id="ARBA00022827"/>
    </source>
</evidence>
<dbReference type="eggNOG" id="COG1252">
    <property type="taxonomic scope" value="Bacteria"/>
</dbReference>
<evidence type="ECO:0000256" key="1">
    <source>
        <dbReference type="ARBA" id="ARBA00001974"/>
    </source>
</evidence>
<protein>
    <submittedName>
        <fullName evidence="7">NADH dehydrogenase</fullName>
    </submittedName>
</protein>
<evidence type="ECO:0000259" key="6">
    <source>
        <dbReference type="Pfam" id="PF07992"/>
    </source>
</evidence>
<dbReference type="HOGENOM" id="CLU_1270947_0_0_9"/>
<comment type="cofactor">
    <cofactor evidence="1">
        <name>FAD</name>
        <dbReference type="ChEBI" id="CHEBI:57692"/>
    </cofactor>
</comment>
<dbReference type="GO" id="GO:0003955">
    <property type="term" value="F:NAD(P)H dehydrogenase (quinone) activity"/>
    <property type="evidence" value="ECO:0007669"/>
    <property type="project" value="TreeGrafter"/>
</dbReference>
<accession>Q5FIP0</accession>
<keyword evidence="3" id="KW-0285">Flavoprotein</keyword>
<gene>
    <name evidence="7" type="ordered locus">LBA1620</name>
</gene>
<dbReference type="PANTHER" id="PTHR42913">
    <property type="entry name" value="APOPTOSIS-INDUCING FACTOR 1"/>
    <property type="match status" value="1"/>
</dbReference>
<dbReference type="Proteomes" id="UP000006381">
    <property type="component" value="Chromosome"/>
</dbReference>
<dbReference type="Pfam" id="PF07992">
    <property type="entry name" value="Pyr_redox_2"/>
    <property type="match status" value="1"/>
</dbReference>
<dbReference type="InterPro" id="IPR023753">
    <property type="entry name" value="FAD/NAD-binding_dom"/>
</dbReference>
<dbReference type="EMBL" id="CP000033">
    <property type="protein sequence ID" value="AAV43434.1"/>
    <property type="molecule type" value="Genomic_DNA"/>
</dbReference>
<sequence length="217" mass="23961">MKTIVVLGAGYAGLKTVVALQKKLRKEVRIILIDRNPYHYETMRLYEVASGSAPYTRMSYELADVLDKNMNELVVDQVEKIDLKNKTVELTKHKPISYDYCVVGLGFVLSSMGIAGAQENALPMSNVKQAQAIRDHIESEMRAYVKDHDSQHLSIVICGAGFQAIELAGALAQARPCFAQTAGTDPEKITIKMIDGSPRLLPMFQGKLLDYAINLSA</sequence>
<evidence type="ECO:0000256" key="5">
    <source>
        <dbReference type="ARBA" id="ARBA00023002"/>
    </source>
</evidence>
<keyword evidence="4" id="KW-0274">FAD</keyword>
<dbReference type="SMR" id="Q5FIP0"/>
<keyword evidence="5" id="KW-0560">Oxidoreductase</keyword>
<feature type="domain" description="FAD/NAD(P)-binding" evidence="6">
    <location>
        <begin position="3"/>
        <end position="208"/>
    </location>
</feature>
<dbReference type="KEGG" id="lac:LBA1620"/>
<dbReference type="OrthoDB" id="9781621at2"/>
<dbReference type="AlphaFoldDB" id="Q5FIP0"/>
<evidence type="ECO:0000256" key="3">
    <source>
        <dbReference type="ARBA" id="ARBA00022630"/>
    </source>
</evidence>
<evidence type="ECO:0000313" key="8">
    <source>
        <dbReference type="Proteomes" id="UP000006381"/>
    </source>
</evidence>
<comment type="similarity">
    <text evidence="2">Belongs to the NADH dehydrogenase family.</text>
</comment>
<organism evidence="8">
    <name type="scientific">Lactobacillus acidophilus (strain ATCC 700396 / NCK56 / N2 / NCFM)</name>
    <dbReference type="NCBI Taxonomy" id="272621"/>
    <lineage>
        <taxon>Bacteria</taxon>
        <taxon>Bacillati</taxon>
        <taxon>Bacillota</taxon>
        <taxon>Bacilli</taxon>
        <taxon>Lactobacillales</taxon>
        <taxon>Lactobacillaceae</taxon>
        <taxon>Lactobacillus</taxon>
    </lineage>
</organism>
<dbReference type="PATRIC" id="fig|272621.13.peg.1540"/>
<dbReference type="BioCyc" id="LACI272621:G1G49-1582-MONOMER"/>
<keyword evidence="8" id="KW-1185">Reference proteome</keyword>
<evidence type="ECO:0000256" key="2">
    <source>
        <dbReference type="ARBA" id="ARBA00005272"/>
    </source>
</evidence>
<name>Q5FIP0_LACAC</name>
<dbReference type="Gene3D" id="3.50.50.100">
    <property type="match status" value="1"/>
</dbReference>
<evidence type="ECO:0000313" key="7">
    <source>
        <dbReference type="EMBL" id="AAV43434.1"/>
    </source>
</evidence>
<dbReference type="STRING" id="272621.LBA1620"/>
<dbReference type="GO" id="GO:0019646">
    <property type="term" value="P:aerobic electron transport chain"/>
    <property type="evidence" value="ECO:0007669"/>
    <property type="project" value="TreeGrafter"/>
</dbReference>
<dbReference type="PANTHER" id="PTHR42913:SF3">
    <property type="entry name" value="64 KDA MITOCHONDRIAL NADH DEHYDROGENASE (EUROFUNG)"/>
    <property type="match status" value="1"/>
</dbReference>